<dbReference type="GO" id="GO:0008168">
    <property type="term" value="F:methyltransferase activity"/>
    <property type="evidence" value="ECO:0007669"/>
    <property type="project" value="UniProtKB-KW"/>
</dbReference>
<evidence type="ECO:0000256" key="1">
    <source>
        <dbReference type="SAM" id="MobiDB-lite"/>
    </source>
</evidence>
<dbReference type="InterPro" id="IPR029063">
    <property type="entry name" value="SAM-dependent_MTases_sf"/>
</dbReference>
<dbReference type="InterPro" id="IPR013216">
    <property type="entry name" value="Methyltransf_11"/>
</dbReference>
<dbReference type="Pfam" id="PF08241">
    <property type="entry name" value="Methyltransf_11"/>
    <property type="match status" value="1"/>
</dbReference>
<dbReference type="EMBL" id="JTHE03000042">
    <property type="protein sequence ID" value="MCM1982538.1"/>
    <property type="molecule type" value="Genomic_DNA"/>
</dbReference>
<dbReference type="GO" id="GO:0032259">
    <property type="term" value="P:methylation"/>
    <property type="evidence" value="ECO:0007669"/>
    <property type="project" value="UniProtKB-KW"/>
</dbReference>
<keyword evidence="3" id="KW-0489">Methyltransferase</keyword>
<dbReference type="Gene3D" id="3.40.50.150">
    <property type="entry name" value="Vaccinia Virus protein VP39"/>
    <property type="match status" value="1"/>
</dbReference>
<evidence type="ECO:0000313" key="4">
    <source>
        <dbReference type="Proteomes" id="UP000031561"/>
    </source>
</evidence>
<dbReference type="RefSeq" id="WP_166281373.1">
    <property type="nucleotide sequence ID" value="NZ_JTHE03000042.1"/>
</dbReference>
<proteinExistence type="predicted"/>
<keyword evidence="4" id="KW-1185">Reference proteome</keyword>
<accession>A0ABD4T211</accession>
<dbReference type="PANTHER" id="PTHR42912">
    <property type="entry name" value="METHYLTRANSFERASE"/>
    <property type="match status" value="1"/>
</dbReference>
<gene>
    <name evidence="3" type="ORF">QQ91_0006830</name>
</gene>
<dbReference type="CDD" id="cd02440">
    <property type="entry name" value="AdoMet_MTases"/>
    <property type="match status" value="1"/>
</dbReference>
<comment type="caution">
    <text evidence="3">The sequence shown here is derived from an EMBL/GenBank/DDBJ whole genome shotgun (WGS) entry which is preliminary data.</text>
</comment>
<evidence type="ECO:0000313" key="3">
    <source>
        <dbReference type="EMBL" id="MCM1982538.1"/>
    </source>
</evidence>
<feature type="region of interest" description="Disordered" evidence="1">
    <location>
        <begin position="1"/>
        <end position="25"/>
    </location>
</feature>
<dbReference type="SUPFAM" id="SSF53335">
    <property type="entry name" value="S-adenosyl-L-methionine-dependent methyltransferases"/>
    <property type="match status" value="1"/>
</dbReference>
<dbReference type="Proteomes" id="UP000031561">
    <property type="component" value="Unassembled WGS sequence"/>
</dbReference>
<sequence length="247" mass="28001">MGKKSNAAVPNHQPPRPGDAPTPWQKLTYPIAQRYDREYRGQAFDLPAEVEAMAIFQDWASGKLQNQTASPFWDLYQPKKNQVWLDIGCGLSFLIYPWRDWNASFYGQDVSSFVCEVLRSRGPQLNSKLFKGVQLGGGHQLPYPDQSFDGIVATGWSGYFDVDYWAQVFPAMKRVLKPGGTVLLDIVNPANELAEDWAILETYLGAEVILQSLEEWHQQIKSWGGKIVKTREGKLFNLYLIRFPAVA</sequence>
<reference evidence="3 4" key="1">
    <citation type="journal article" date="2015" name="Genome Announc.">
        <title>Draft Genome Sequence of Filamentous Marine Cyanobacterium Lyngbya confervoides Strain BDU141951.</title>
        <authorList>
            <person name="Chandrababunaidu M.M."/>
            <person name="Sen D."/>
            <person name="Tripathy S."/>
        </authorList>
    </citation>
    <scope>NUCLEOTIDE SEQUENCE [LARGE SCALE GENOMIC DNA]</scope>
    <source>
        <strain evidence="3 4">BDU141951</strain>
    </source>
</reference>
<evidence type="ECO:0000259" key="2">
    <source>
        <dbReference type="Pfam" id="PF08241"/>
    </source>
</evidence>
<name>A0ABD4T211_9CYAN</name>
<keyword evidence="3" id="KW-0808">Transferase</keyword>
<organism evidence="3 4">
    <name type="scientific">Lyngbya confervoides BDU141951</name>
    <dbReference type="NCBI Taxonomy" id="1574623"/>
    <lineage>
        <taxon>Bacteria</taxon>
        <taxon>Bacillati</taxon>
        <taxon>Cyanobacteriota</taxon>
        <taxon>Cyanophyceae</taxon>
        <taxon>Oscillatoriophycideae</taxon>
        <taxon>Oscillatoriales</taxon>
        <taxon>Microcoleaceae</taxon>
        <taxon>Lyngbya</taxon>
    </lineage>
</organism>
<dbReference type="PANTHER" id="PTHR42912:SF93">
    <property type="entry name" value="N6-ADENOSINE-METHYLTRANSFERASE TMT1A"/>
    <property type="match status" value="1"/>
</dbReference>
<dbReference type="InterPro" id="IPR050508">
    <property type="entry name" value="Methyltransf_Superfamily"/>
</dbReference>
<dbReference type="AlphaFoldDB" id="A0ABD4T211"/>
<feature type="domain" description="Methyltransferase type 11" evidence="2">
    <location>
        <begin position="85"/>
        <end position="183"/>
    </location>
</feature>
<protein>
    <submittedName>
        <fullName evidence="3">Class I SAM-dependent methyltransferase</fullName>
    </submittedName>
</protein>